<feature type="transmembrane region" description="Helical" evidence="1">
    <location>
        <begin position="448"/>
        <end position="467"/>
    </location>
</feature>
<proteinExistence type="predicted"/>
<keyword evidence="1" id="KW-1133">Transmembrane helix</keyword>
<dbReference type="EMBL" id="GEDC01010212">
    <property type="protein sequence ID" value="JAS27086.1"/>
    <property type="molecule type" value="Transcribed_RNA"/>
</dbReference>
<feature type="transmembrane region" description="Helical" evidence="1">
    <location>
        <begin position="223"/>
        <end position="248"/>
    </location>
</feature>
<dbReference type="PANTHER" id="PTHR31061">
    <property type="entry name" value="LD22376P"/>
    <property type="match status" value="1"/>
</dbReference>
<feature type="transmembrane region" description="Helical" evidence="1">
    <location>
        <begin position="260"/>
        <end position="279"/>
    </location>
</feature>
<accession>A0A1B6DN10</accession>
<feature type="transmembrane region" description="Helical" evidence="1">
    <location>
        <begin position="335"/>
        <end position="352"/>
    </location>
</feature>
<feature type="transmembrane region" description="Helical" evidence="1">
    <location>
        <begin position="507"/>
        <end position="529"/>
    </location>
</feature>
<feature type="transmembrane region" description="Helical" evidence="1">
    <location>
        <begin position="479"/>
        <end position="500"/>
    </location>
</feature>
<dbReference type="PANTHER" id="PTHR31061:SF24">
    <property type="entry name" value="LD22376P"/>
    <property type="match status" value="1"/>
</dbReference>
<name>A0A1B6DN10_9HEMI</name>
<feature type="transmembrane region" description="Helical" evidence="1">
    <location>
        <begin position="295"/>
        <end position="314"/>
    </location>
</feature>
<feature type="transmembrane region" description="Helical" evidence="1">
    <location>
        <begin position="415"/>
        <end position="441"/>
    </location>
</feature>
<protein>
    <recommendedName>
        <fullName evidence="3">Heparan-alpha-glucosaminide N-acetyltransferase catalytic domain-containing protein</fullName>
    </recommendedName>
</protein>
<sequence>MKPTKSFKLCPNNIDNLLFDEACLHIYNQFKDTVHLKSISSECYQCDTIQWYNNLHPGKNVSLVVPAIHYLKFDFLSENKSYCLKEVPFGQHGVYQWIINGDCMDINEVVPPQNPVIPLYILMAIIFGVMILSIIINIICNSHMMTYLFTRNSLSTLLENDLGHPDSSGESVASGLISELVPIRRTIKKRIESLDTFRGLTITLMIFVNYGGGKYWFFKHSPWNGITIADLVFPWFAWIMGLSLVLRYRSELRARVRRRNVLFSSLVRAVSLLAIGFLLNNLNNTDISDSRIPGVLQRLAVAHGIVATLEILFIRRQPAFQFGNYLDLWESWRQWLVIICLVILHTFVTFTLKVPGCPKGYLGPGGLHEHSEYFNCTGGATGYIDRIVFGEKQIYQNPTSKHVYHSTMPFDPEGLLGILTTCLTVYLGVQAGQILLCYLLTKGRIMRWMFWSLITLISAGFLCNWSQEDGLIPVNKNLWSLSYALLTSSFAFILLSILYINIDHFHFWSGAPFNFAGKNSILLYVGHYVMKDTLPFRWKVTITNSHSEYLATCVTGTILWLCIAAFLHRKNWFLSI</sequence>
<evidence type="ECO:0000256" key="1">
    <source>
        <dbReference type="SAM" id="Phobius"/>
    </source>
</evidence>
<feature type="transmembrane region" description="Helical" evidence="1">
    <location>
        <begin position="117"/>
        <end position="140"/>
    </location>
</feature>
<feature type="transmembrane region" description="Helical" evidence="1">
    <location>
        <begin position="549"/>
        <end position="567"/>
    </location>
</feature>
<feature type="transmembrane region" description="Helical" evidence="1">
    <location>
        <begin position="197"/>
        <end position="217"/>
    </location>
</feature>
<evidence type="ECO:0000313" key="2">
    <source>
        <dbReference type="EMBL" id="JAS27086.1"/>
    </source>
</evidence>
<keyword evidence="1" id="KW-0812">Transmembrane</keyword>
<organism evidence="2">
    <name type="scientific">Clastoptera arizonana</name>
    <name type="common">Arizona spittle bug</name>
    <dbReference type="NCBI Taxonomy" id="38151"/>
    <lineage>
        <taxon>Eukaryota</taxon>
        <taxon>Metazoa</taxon>
        <taxon>Ecdysozoa</taxon>
        <taxon>Arthropoda</taxon>
        <taxon>Hexapoda</taxon>
        <taxon>Insecta</taxon>
        <taxon>Pterygota</taxon>
        <taxon>Neoptera</taxon>
        <taxon>Paraneoptera</taxon>
        <taxon>Hemiptera</taxon>
        <taxon>Auchenorrhyncha</taxon>
        <taxon>Cercopoidea</taxon>
        <taxon>Clastopteridae</taxon>
        <taxon>Clastoptera</taxon>
    </lineage>
</organism>
<reference evidence="2" key="1">
    <citation type="submission" date="2015-12" db="EMBL/GenBank/DDBJ databases">
        <title>De novo transcriptome assembly of four potential Pierce s Disease insect vectors from Arizona vineyards.</title>
        <authorList>
            <person name="Tassone E.E."/>
        </authorList>
    </citation>
    <scope>NUCLEOTIDE SEQUENCE</scope>
</reference>
<gene>
    <name evidence="2" type="ORF">g.3190</name>
</gene>
<keyword evidence="1" id="KW-0472">Membrane</keyword>
<evidence type="ECO:0008006" key="3">
    <source>
        <dbReference type="Google" id="ProtNLM"/>
    </source>
</evidence>
<dbReference type="AlphaFoldDB" id="A0A1B6DN10"/>